<organism evidence="1 2">
    <name type="scientific">Burkholderia cenocepacia</name>
    <dbReference type="NCBI Taxonomy" id="95486"/>
    <lineage>
        <taxon>Bacteria</taxon>
        <taxon>Pseudomonadati</taxon>
        <taxon>Pseudomonadota</taxon>
        <taxon>Betaproteobacteria</taxon>
        <taxon>Burkholderiales</taxon>
        <taxon>Burkholderiaceae</taxon>
        <taxon>Burkholderia</taxon>
        <taxon>Burkholderia cepacia complex</taxon>
    </lineage>
</organism>
<accession>A0ABD4URQ0</accession>
<dbReference type="GeneID" id="56559158"/>
<dbReference type="AlphaFoldDB" id="A0ABD4URQ0"/>
<reference evidence="1 2" key="1">
    <citation type="journal article" date="2017" name="Front. Microbiol.">
        <title>Genomics reveals a unique clone of Burkholderia cenocepacia harbouring an actively excising novel genomic island.</title>
        <authorList>
            <person name="Patil P."/>
            <person name="Mali S."/>
            <person name="Midha S."/>
            <person name="Gautam V."/>
            <person name="Dash L."/>
            <person name="Kumar S."/>
            <person name="Shastri J."/>
            <person name="Singhal L."/>
            <person name="Patil P.B."/>
        </authorList>
    </citation>
    <scope>NUCLEOTIDE SEQUENCE [LARGE SCALE GENOMIC DNA]</scope>
    <source>
        <strain evidence="1 2">BC-19</strain>
    </source>
</reference>
<reference evidence="1 2" key="2">
    <citation type="journal article" date="2017" name="Front. Microbiol.">
        <title>Genomics Reveals a Unique Clone of Burkholderia cenocepacia Harboring an Actively Excising Novel Genomic Island.</title>
        <authorList>
            <person name="Patil P.P."/>
            <person name="Mali S."/>
            <person name="Midha S."/>
            <person name="Gautam V."/>
            <person name="Dash L."/>
            <person name="Kumar S."/>
            <person name="Shastri J."/>
            <person name="Singhal L."/>
            <person name="Patil P.B."/>
        </authorList>
    </citation>
    <scope>NUCLEOTIDE SEQUENCE [LARGE SCALE GENOMIC DNA]</scope>
    <source>
        <strain evidence="1 2">BC-19</strain>
    </source>
</reference>
<name>A0ABD4URQ0_9BURK</name>
<dbReference type="Proteomes" id="UP000191686">
    <property type="component" value="Unassembled WGS sequence"/>
</dbReference>
<gene>
    <name evidence="1" type="ORF">UE95_037980</name>
</gene>
<comment type="caution">
    <text evidence="1">The sequence shown here is derived from an EMBL/GenBank/DDBJ whole genome shotgun (WGS) entry which is preliminary data.</text>
</comment>
<dbReference type="RefSeq" id="WP_226245078.1">
    <property type="nucleotide sequence ID" value="NZ_CAJPCN010000012.1"/>
</dbReference>
<protein>
    <submittedName>
        <fullName evidence="1">Uncharacterized protein</fullName>
    </submittedName>
</protein>
<dbReference type="EMBL" id="JYMX02000057">
    <property type="protein sequence ID" value="MCW3717082.1"/>
    <property type="molecule type" value="Genomic_DNA"/>
</dbReference>
<evidence type="ECO:0000313" key="1">
    <source>
        <dbReference type="EMBL" id="MCW3717082.1"/>
    </source>
</evidence>
<evidence type="ECO:0000313" key="2">
    <source>
        <dbReference type="Proteomes" id="UP000191686"/>
    </source>
</evidence>
<proteinExistence type="predicted"/>
<sequence>MLMVMSSGWCRIVDARPFVADVRTAVAARVGDARDAVHQVVKAGKGEGVPRGALRETGTCHCDGAIDGAATGPATQAMSVKACISMFRQMMVASGSGMHRTLGGRDGLAVACACLSVDEKHAAGRVRRPVRSASCARE</sequence>